<keyword evidence="3" id="KW-0808">Transferase</keyword>
<dbReference type="EMBL" id="LR633967">
    <property type="protein sequence ID" value="VUX55647.1"/>
    <property type="molecule type" value="Genomic_DNA"/>
</dbReference>
<dbReference type="PANTHER" id="PTHR45947">
    <property type="entry name" value="SULFOQUINOVOSYL TRANSFERASE SQD2"/>
    <property type="match status" value="1"/>
</dbReference>
<dbReference type="Gene3D" id="3.40.50.2000">
    <property type="entry name" value="Glycogen Phosphorylase B"/>
    <property type="match status" value="2"/>
</dbReference>
<dbReference type="Pfam" id="PF13439">
    <property type="entry name" value="Glyco_transf_4"/>
    <property type="match status" value="1"/>
</dbReference>
<sequence>MRLAYLITQYPKVSHTFIRREILALERLGHTVIRLAIRNSRQELVEKKDIDERAKTTYFLGGKNHSQAFTVMLEFVRQPFAVVREVYRAICAGIRSEIGFLRNLSYVIEALFFLAVLRKKQIDHVHAHFVSNSTAVARIMRRLGGPPYSFTAHGRVMFDSPQSLDVKGKVAEAAFVVGISDYTVSQLLRWARIDDWLKIHVVRCAVSESFFNRARSMLPASKQFVCVGRLSAEKGQLLLMQAFARVAADFGDATLTFVGDGPLRDTIQAASDRLGISKRVHLTGNLDESGVSKEIAQSRALIVPSFMEGLPVVIMESFALGRPVIATSISGIPELVFPGENGWLIPAGNIDRLEVAMREALTLPPETLEKMGHRGREVVKKRHDLCAEVAKLDGLFRRYSSDSA</sequence>
<dbReference type="GO" id="GO:0016757">
    <property type="term" value="F:glycosyltransferase activity"/>
    <property type="evidence" value="ECO:0007669"/>
    <property type="project" value="InterPro"/>
</dbReference>
<evidence type="ECO:0000259" key="2">
    <source>
        <dbReference type="Pfam" id="PF13439"/>
    </source>
</evidence>
<organism evidence="3">
    <name type="scientific">uncultured Woeseiaceae bacterium</name>
    <dbReference type="NCBI Taxonomy" id="1983305"/>
    <lineage>
        <taxon>Bacteria</taxon>
        <taxon>Pseudomonadati</taxon>
        <taxon>Pseudomonadota</taxon>
        <taxon>Gammaproteobacteria</taxon>
        <taxon>Woeseiales</taxon>
        <taxon>Woeseiaceae</taxon>
        <taxon>environmental samples</taxon>
    </lineage>
</organism>
<dbReference type="InterPro" id="IPR028098">
    <property type="entry name" value="Glyco_trans_4-like_N"/>
</dbReference>
<dbReference type="SUPFAM" id="SSF53756">
    <property type="entry name" value="UDP-Glycosyltransferase/glycogen phosphorylase"/>
    <property type="match status" value="1"/>
</dbReference>
<evidence type="ECO:0000259" key="1">
    <source>
        <dbReference type="Pfam" id="PF00534"/>
    </source>
</evidence>
<dbReference type="InterPro" id="IPR001296">
    <property type="entry name" value="Glyco_trans_1"/>
</dbReference>
<feature type="domain" description="Glycosyltransferase subfamily 4-like N-terminal" evidence="2">
    <location>
        <begin position="100"/>
        <end position="207"/>
    </location>
</feature>
<dbReference type="InterPro" id="IPR050194">
    <property type="entry name" value="Glycosyltransferase_grp1"/>
</dbReference>
<proteinExistence type="predicted"/>
<reference evidence="3" key="1">
    <citation type="submission" date="2019-07" db="EMBL/GenBank/DDBJ databases">
        <authorList>
            <person name="Weber M."/>
            <person name="Kostadinov I."/>
            <person name="Kostadinov D I."/>
        </authorList>
    </citation>
    <scope>NUCLEOTIDE SEQUENCE</scope>
    <source>
        <strain evidence="3">Gfbio:sag-sample-m06:053724c1-46a9-4a36-b237-ea2bf867836b</strain>
    </source>
</reference>
<accession>A0A7D9H4A1</accession>
<evidence type="ECO:0000313" key="3">
    <source>
        <dbReference type="EMBL" id="VUX55647.1"/>
    </source>
</evidence>
<dbReference type="Pfam" id="PF00534">
    <property type="entry name" value="Glycos_transf_1"/>
    <property type="match status" value="1"/>
</dbReference>
<feature type="domain" description="Glycosyl transferase family 1" evidence="1">
    <location>
        <begin position="221"/>
        <end position="377"/>
    </location>
</feature>
<gene>
    <name evidence="3" type="ORF">JTBM06_V1_70002</name>
</gene>
<dbReference type="PANTHER" id="PTHR45947:SF15">
    <property type="entry name" value="TEICHURONIC ACID BIOSYNTHESIS GLYCOSYLTRANSFERASE TUAC-RELATED"/>
    <property type="match status" value="1"/>
</dbReference>
<protein>
    <submittedName>
        <fullName evidence="3">Glycosyltransferase</fullName>
    </submittedName>
</protein>
<dbReference type="AlphaFoldDB" id="A0A7D9H4A1"/>
<name>A0A7D9H4A1_9GAMM</name>